<sequence length="501" mass="55247">MMHNLLLGLTLLAAEAAIAQQIISVASSVPAGASKSVDKSFPGLTFEVSSFYNYAIADGKPNTFSQNLINDIFSRTGGTPILRVGGTSGDHGHFDANQKESVNFPATIRGPAFDKPYLALGPSYFEAYKSFPNAKFLFMVPHEQVYLGEQPISNTIEWARHGLAVIGDRLDALEIGNEPDFYPRITHQKYIDSSLKIQAALQKEFPKLLTGKPIFQTIDKAWNPLSPWPISAFSKMNTTGAIKQVAYHFYPHGFSPLTPSILQRRIANHTHLVASMTFIAEKVRFWNAQNRPKRILMDEVASTMAWGEGHNNLITALWSVDYQLHCAAIGVARVHHQQIVRPGFNMWQPVPSKFAPPQVRANFYAMPFVADFLGKNPSRVNAIPLKGSDTLAAYSAWEGGRIKRIAVVNLKVWNKGQGQGARGFVNFKIENLGAVRSARVNYLTSPDGGKAEDSLTWSGLQWTYESNGKGVRVKNDEKIVAVKDGVMNVAVEASSAVIIEF</sequence>
<dbReference type="PANTHER" id="PTHR36183:SF2">
    <property type="entry name" value="BETA-GLUCURONIDASE C-TERMINAL DOMAIN-CONTAINING PROTEIN"/>
    <property type="match status" value="1"/>
</dbReference>
<dbReference type="PANTHER" id="PTHR36183">
    <property type="entry name" value="BETA-GLUCURONIDASE"/>
    <property type="match status" value="1"/>
</dbReference>
<dbReference type="InterPro" id="IPR013780">
    <property type="entry name" value="Glyco_hydro_b"/>
</dbReference>
<feature type="signal peptide" evidence="1">
    <location>
        <begin position="1"/>
        <end position="19"/>
    </location>
</feature>
<reference evidence="3" key="2">
    <citation type="journal article" date="2022" name="Microb. Genom.">
        <title>A chromosome-scale genome assembly of the tomato pathogen Cladosporium fulvum reveals a compartmentalized genome architecture and the presence of a dispensable chromosome.</title>
        <authorList>
            <person name="Zaccaron A.Z."/>
            <person name="Chen L.H."/>
            <person name="Samaras A."/>
            <person name="Stergiopoulos I."/>
        </authorList>
    </citation>
    <scope>NUCLEOTIDE SEQUENCE</scope>
    <source>
        <strain evidence="3">Race5_Kim</strain>
    </source>
</reference>
<feature type="domain" description="Beta-glucuronidase C-terminal" evidence="2">
    <location>
        <begin position="393"/>
        <end position="498"/>
    </location>
</feature>
<evidence type="ECO:0000313" key="4">
    <source>
        <dbReference type="Proteomes" id="UP000756132"/>
    </source>
</evidence>
<feature type="chain" id="PRO_5040191306" evidence="1">
    <location>
        <begin position="20"/>
        <end position="501"/>
    </location>
</feature>
<evidence type="ECO:0000256" key="1">
    <source>
        <dbReference type="SAM" id="SignalP"/>
    </source>
</evidence>
<dbReference type="Pfam" id="PF16862">
    <property type="entry name" value="Glyco_hydro_79C"/>
    <property type="match status" value="1"/>
</dbReference>
<dbReference type="InterPro" id="IPR052974">
    <property type="entry name" value="GH79_Enzymes"/>
</dbReference>
<dbReference type="GeneID" id="71989537"/>
<dbReference type="RefSeq" id="XP_047766255.1">
    <property type="nucleotide sequence ID" value="XM_047908807.1"/>
</dbReference>
<dbReference type="KEGG" id="ffu:CLAFUR5_09659"/>
<gene>
    <name evidence="3" type="ORF">CLAFUR5_09659</name>
</gene>
<reference evidence="3" key="1">
    <citation type="submission" date="2021-12" db="EMBL/GenBank/DDBJ databases">
        <authorList>
            <person name="Zaccaron A."/>
            <person name="Stergiopoulos I."/>
        </authorList>
    </citation>
    <scope>NUCLEOTIDE SEQUENCE</scope>
    <source>
        <strain evidence="3">Race5_Kim</strain>
    </source>
</reference>
<dbReference type="SUPFAM" id="SSF51445">
    <property type="entry name" value="(Trans)glycosidases"/>
    <property type="match status" value="1"/>
</dbReference>
<evidence type="ECO:0000259" key="2">
    <source>
        <dbReference type="Pfam" id="PF16862"/>
    </source>
</evidence>
<organism evidence="3 4">
    <name type="scientific">Passalora fulva</name>
    <name type="common">Tomato leaf mold</name>
    <name type="synonym">Cladosporium fulvum</name>
    <dbReference type="NCBI Taxonomy" id="5499"/>
    <lineage>
        <taxon>Eukaryota</taxon>
        <taxon>Fungi</taxon>
        <taxon>Dikarya</taxon>
        <taxon>Ascomycota</taxon>
        <taxon>Pezizomycotina</taxon>
        <taxon>Dothideomycetes</taxon>
        <taxon>Dothideomycetidae</taxon>
        <taxon>Mycosphaerellales</taxon>
        <taxon>Mycosphaerellaceae</taxon>
        <taxon>Fulvia</taxon>
    </lineage>
</organism>
<accession>A0A9Q8PGA5</accession>
<dbReference type="InterPro" id="IPR017853">
    <property type="entry name" value="GH"/>
</dbReference>
<dbReference type="Gene3D" id="2.60.40.1180">
    <property type="entry name" value="Golgi alpha-mannosidase II"/>
    <property type="match status" value="1"/>
</dbReference>
<dbReference type="Gene3D" id="3.20.20.80">
    <property type="entry name" value="Glycosidases"/>
    <property type="match status" value="1"/>
</dbReference>
<dbReference type="OrthoDB" id="2831684at2759"/>
<dbReference type="InterPro" id="IPR031728">
    <property type="entry name" value="GlcAase_C"/>
</dbReference>
<keyword evidence="1" id="KW-0732">Signal</keyword>
<dbReference type="AlphaFoldDB" id="A0A9Q8PGA5"/>
<keyword evidence="4" id="KW-1185">Reference proteome</keyword>
<dbReference type="Proteomes" id="UP000756132">
    <property type="component" value="Chromosome 9"/>
</dbReference>
<proteinExistence type="predicted"/>
<dbReference type="EMBL" id="CP090171">
    <property type="protein sequence ID" value="UJO21889.1"/>
    <property type="molecule type" value="Genomic_DNA"/>
</dbReference>
<name>A0A9Q8PGA5_PASFU</name>
<evidence type="ECO:0000313" key="3">
    <source>
        <dbReference type="EMBL" id="UJO21889.1"/>
    </source>
</evidence>
<protein>
    <submittedName>
        <fullName evidence="3">Beta-glucuronidase</fullName>
    </submittedName>
</protein>